<evidence type="ECO:0000313" key="2">
    <source>
        <dbReference type="Proteomes" id="UP000244173"/>
    </source>
</evidence>
<dbReference type="AlphaFoldDB" id="A0A2S0PE94"/>
<dbReference type="Proteomes" id="UP000244173">
    <property type="component" value="Chromosome"/>
</dbReference>
<accession>A0A2S0PE94</accession>
<protein>
    <recommendedName>
        <fullName evidence="3">Fibronectin type-III domain-containing protein</fullName>
    </recommendedName>
</protein>
<evidence type="ECO:0008006" key="3">
    <source>
        <dbReference type="Google" id="ProtNLM"/>
    </source>
</evidence>
<organism evidence="1 2">
    <name type="scientific">Microvirgula aerodenitrificans</name>
    <dbReference type="NCBI Taxonomy" id="57480"/>
    <lineage>
        <taxon>Bacteria</taxon>
        <taxon>Pseudomonadati</taxon>
        <taxon>Pseudomonadota</taxon>
        <taxon>Betaproteobacteria</taxon>
        <taxon>Neisseriales</taxon>
        <taxon>Aquaspirillaceae</taxon>
        <taxon>Microvirgula</taxon>
    </lineage>
</organism>
<name>A0A2S0PE94_9NEIS</name>
<dbReference type="STRING" id="1122240.GCA_000620105_01791"/>
<dbReference type="InterPro" id="IPR013783">
    <property type="entry name" value="Ig-like_fold"/>
</dbReference>
<evidence type="ECO:0000313" key="1">
    <source>
        <dbReference type="EMBL" id="AVY95696.1"/>
    </source>
</evidence>
<gene>
    <name evidence="1" type="ORF">DAI18_17850</name>
</gene>
<sequence>MTQTTLTPSDAPALTTSLPALTTSSVAHPDTWNPTHQALLDNDAYLNATLASLSDSTDTRVGELDARVSGVEATSSVAVQRAVSLDWLYRGNRVAFELFTPGYTLIDLAPVPVTGGVNGDDSLDVASTAGLRVGDDYVLADGDAVALVRVSAILSATRLRLSANLGRDWTAGATLSRSSLDVRGAANAVAAVGDLYLSRPVNIGTDLDGGAVVLRRTLNAGEARLYYRDAYQTAWRECGWSVRRQGDGVPAGFADYEYMLPMRGDGALRLDITGEPMTIHHLVALGAPTGLGGFINPAQRPNTPTLSVPAAAATSIMERPTLALAGYSSPAGNAQAAVQFQVSATADFAAVLHDAGELPAGLSYPLPAGVLAVGKTYQVRARVRDVAGLWSDWSAASAFTTAASFVYVATPTLTGPAMNAVDIPEQPTLASSPFAVSGATDTHAASQWQIRSAAGSYAAPVWDSGTDTVNKTSVVVPAGKLQPGQNSYFLRVRHQGAAKGWSDWSNEVRVTTKAQFANVIGIVLAQTGGGAGTWRRIDENGNDRVTDASFFNTHPIYGAVSDVTIDGQAMVRIPAFYVKAGTLAAGPYAGRRFWSISDQPLPGYTLHPAFMVDGAPVAQFWVGKYQGTGDRGTKLGSVAGVAPAVAIAFLTLKAMAVARNTGGVTGFGLWNIYQLAAIQLLALIEMGGADSQSLIGQGCVNEMATQAVDNSLVAQATWRGIVGLWGNIWQIVDGLRTDANSRYMVWDRNGNKTYQTTGQTAPRSGTYPATFSIDSGALHDLSICFLPATGDELAANGSSGDLFYQNSGCIAYHGGHARGGAGDGLFYLSITDPESMVTGLAGTRLAKV</sequence>
<proteinExistence type="predicted"/>
<reference evidence="1 2" key="1">
    <citation type="submission" date="2018-04" db="EMBL/GenBank/DDBJ databases">
        <title>Denitrifier Microvirgula.</title>
        <authorList>
            <person name="Anderson E."/>
            <person name="Jang J."/>
            <person name="Ishii S."/>
        </authorList>
    </citation>
    <scope>NUCLEOTIDE SEQUENCE [LARGE SCALE GENOMIC DNA]</scope>
    <source>
        <strain evidence="1 2">BE2.4</strain>
    </source>
</reference>
<dbReference type="KEGG" id="maer:DAI18_17850"/>
<dbReference type="EMBL" id="CP028519">
    <property type="protein sequence ID" value="AVY95696.1"/>
    <property type="molecule type" value="Genomic_DNA"/>
</dbReference>
<keyword evidence="2" id="KW-1185">Reference proteome</keyword>
<dbReference type="RefSeq" id="WP_107890089.1">
    <property type="nucleotide sequence ID" value="NZ_CP028519.1"/>
</dbReference>
<dbReference type="Gene3D" id="2.60.40.10">
    <property type="entry name" value="Immunoglobulins"/>
    <property type="match status" value="2"/>
</dbReference>
<dbReference type="OrthoDB" id="5465471at2"/>